<dbReference type="CDD" id="cd04476">
    <property type="entry name" value="RPA1_DBD_C"/>
    <property type="match status" value="1"/>
</dbReference>
<gene>
    <name evidence="15" type="ORF">C1SCF055_LOCUS25047</name>
</gene>
<reference evidence="16" key="2">
    <citation type="submission" date="2024-04" db="EMBL/GenBank/DDBJ databases">
        <authorList>
            <person name="Chen Y."/>
            <person name="Shah S."/>
            <person name="Dougan E. K."/>
            <person name="Thang M."/>
            <person name="Chan C."/>
        </authorList>
    </citation>
    <scope>NUCLEOTIDE SEQUENCE [LARGE SCALE GENOMIC DNA]</scope>
</reference>
<dbReference type="InterPro" id="IPR012340">
    <property type="entry name" value="NA-bd_OB-fold"/>
</dbReference>
<keyword evidence="7" id="KW-0862">Zinc</keyword>
<keyword evidence="4 12" id="KW-0028">Amino-acid biosynthesis</keyword>
<dbReference type="GO" id="GO:0000105">
    <property type="term" value="P:L-histidine biosynthetic process"/>
    <property type="evidence" value="ECO:0007669"/>
    <property type="project" value="UniProtKB-KW"/>
</dbReference>
<dbReference type="EMBL" id="CAMXCT010002541">
    <property type="protein sequence ID" value="CAI3998775.1"/>
    <property type="molecule type" value="Genomic_DNA"/>
</dbReference>
<dbReference type="CDD" id="cd04475">
    <property type="entry name" value="RPA1_DBD_B"/>
    <property type="match status" value="1"/>
</dbReference>
<evidence type="ECO:0000256" key="12">
    <source>
        <dbReference type="RuleBase" id="RU003657"/>
    </source>
</evidence>
<dbReference type="InterPro" id="IPR013955">
    <property type="entry name" value="Rep_factor-A_C"/>
</dbReference>
<name>A0A9P1CW50_9DINO</name>
<evidence type="ECO:0000256" key="9">
    <source>
        <dbReference type="ARBA" id="ARBA00023125"/>
    </source>
</evidence>
<dbReference type="Gene3D" id="2.40.50.140">
    <property type="entry name" value="Nucleic acid-binding proteins"/>
    <property type="match status" value="2"/>
</dbReference>
<feature type="domain" description="Replication protein A OB" evidence="14">
    <location>
        <begin position="414"/>
        <end position="505"/>
    </location>
</feature>
<comment type="caution">
    <text evidence="15">The sequence shown here is derived from an EMBL/GenBank/DDBJ whole genome shotgun (WGS) entry which is preliminary data.</text>
</comment>
<dbReference type="Gene3D" id="3.20.20.70">
    <property type="entry name" value="Aldolase class I"/>
    <property type="match status" value="1"/>
</dbReference>
<dbReference type="InterPro" id="IPR047192">
    <property type="entry name" value="Euk_RPA1_DBD_C"/>
</dbReference>
<organism evidence="15">
    <name type="scientific">Cladocopium goreaui</name>
    <dbReference type="NCBI Taxonomy" id="2562237"/>
    <lineage>
        <taxon>Eukaryota</taxon>
        <taxon>Sar</taxon>
        <taxon>Alveolata</taxon>
        <taxon>Dinophyceae</taxon>
        <taxon>Suessiales</taxon>
        <taxon>Symbiodiniaceae</taxon>
        <taxon>Cladocopium</taxon>
    </lineage>
</organism>
<protein>
    <recommendedName>
        <fullName evidence="3">imidazole glycerol-phosphate synthase</fullName>
        <ecNumber evidence="3">4.3.2.10</ecNumber>
    </recommendedName>
</protein>
<evidence type="ECO:0000256" key="3">
    <source>
        <dbReference type="ARBA" id="ARBA00012809"/>
    </source>
</evidence>
<keyword evidence="10" id="KW-0456">Lyase</keyword>
<dbReference type="Pfam" id="PF08646">
    <property type="entry name" value="Rep_fac-A_C"/>
    <property type="match status" value="1"/>
</dbReference>
<evidence type="ECO:0000256" key="6">
    <source>
        <dbReference type="ARBA" id="ARBA00022771"/>
    </source>
</evidence>
<proteinExistence type="inferred from homology"/>
<comment type="catalytic activity">
    <reaction evidence="11">
        <text>5-[(5-phospho-1-deoxy-D-ribulos-1-ylimino)methylamino]-1-(5-phospho-beta-D-ribosyl)imidazole-4-carboxamide + L-glutamine = D-erythro-1-(imidazol-4-yl)glycerol 3-phosphate + 5-amino-1-(5-phospho-beta-D-ribosyl)imidazole-4-carboxamide + L-glutamate + H(+)</text>
        <dbReference type="Rhea" id="RHEA:24793"/>
        <dbReference type="ChEBI" id="CHEBI:15378"/>
        <dbReference type="ChEBI" id="CHEBI:29985"/>
        <dbReference type="ChEBI" id="CHEBI:58278"/>
        <dbReference type="ChEBI" id="CHEBI:58359"/>
        <dbReference type="ChEBI" id="CHEBI:58475"/>
        <dbReference type="ChEBI" id="CHEBI:58525"/>
        <dbReference type="EC" id="4.3.2.10"/>
    </reaction>
</comment>
<accession>A0A9P1CW50</accession>
<dbReference type="FunFam" id="2.40.50.140:FF:000041">
    <property type="entry name" value="Replication protein A subunit"/>
    <property type="match status" value="1"/>
</dbReference>
<dbReference type="GO" id="GO:0003677">
    <property type="term" value="F:DNA binding"/>
    <property type="evidence" value="ECO:0007669"/>
    <property type="project" value="UniProtKB-KW"/>
</dbReference>
<dbReference type="EC" id="4.3.2.10" evidence="3"/>
<dbReference type="Pfam" id="PF16900">
    <property type="entry name" value="REPA_OB_2"/>
    <property type="match status" value="1"/>
</dbReference>
<dbReference type="SUPFAM" id="SSF51366">
    <property type="entry name" value="Ribulose-phoshate binding barrel"/>
    <property type="match status" value="1"/>
</dbReference>
<evidence type="ECO:0000256" key="10">
    <source>
        <dbReference type="ARBA" id="ARBA00023239"/>
    </source>
</evidence>
<dbReference type="GO" id="GO:0000107">
    <property type="term" value="F:imidazoleglycerol-phosphate synthase activity"/>
    <property type="evidence" value="ECO:0007669"/>
    <property type="project" value="InterPro"/>
</dbReference>
<dbReference type="InterPro" id="IPR013785">
    <property type="entry name" value="Aldolase_TIM"/>
</dbReference>
<dbReference type="EMBL" id="CAMXCT030002541">
    <property type="protein sequence ID" value="CAL4786087.1"/>
    <property type="molecule type" value="Genomic_DNA"/>
</dbReference>
<keyword evidence="6" id="KW-0863">Zinc-finger</keyword>
<dbReference type="SUPFAM" id="SSF50249">
    <property type="entry name" value="Nucleic acid-binding proteins"/>
    <property type="match status" value="3"/>
</dbReference>
<dbReference type="InterPro" id="IPR006062">
    <property type="entry name" value="His_biosynth"/>
</dbReference>
<dbReference type="Pfam" id="PF00977">
    <property type="entry name" value="His_biosynth"/>
    <property type="match status" value="1"/>
</dbReference>
<dbReference type="Proteomes" id="UP001152797">
    <property type="component" value="Unassembled WGS sequence"/>
</dbReference>
<dbReference type="InterPro" id="IPR031657">
    <property type="entry name" value="REPA_OB_2"/>
</dbReference>
<keyword evidence="9" id="KW-0238">DNA-binding</keyword>
<dbReference type="GO" id="GO:0016829">
    <property type="term" value="F:lyase activity"/>
    <property type="evidence" value="ECO:0007669"/>
    <property type="project" value="UniProtKB-KW"/>
</dbReference>
<sequence length="754" mass="82640">MAAAASVQPASPARRIIACLDVRANDTGDLVVTKGDQYDVREKGDGGVRNHGKPVALAERYYQDGADEVSFLNITAFRDMVLADQPMLEVLRSSAQRVFVPLTVGGGIRSYVDGNGQSYSALDVADAYFRAGADKISIGSDAVDATRAFYASGRKGDGTSSIELISTKYGRQAVVVSLDPRRVYVADRGSTEHHCVGPLGSEKGTPKGPNGEAFAWYCCTVKGGREDSEFDVVQLAQAVEALGAGELLLNCINRDGQGNGYELELIQQVKSACTLPVIASSGAGCPEHFEDALAVGEADAALAAGIFHREEARVLTKSDVRKFNNSRGEGQLFKVDLKDQSGEMSATFFGRAVDKYYNMLKCGQVYTFQKGQVKAANKRYDSGDFVLSFEEHADIKAVEEDTNIPRISYDFKPLCDVANMPPETSVDVKAVVYSVQAPFTFVAKTSNKEMTKREIGLWDPSGSSGHSTMELVLWNERAVGTDFEIGAVVFLKKARISEFNQMKSLGSPAQLELHSDHEDSFLLMRKFKDFQDSGQQLASPSKFSNSSGQRKTIEECKQEDLKLASPGAMMGGGEKGVHKHTVVATLTSMPTDRAPYYSSCPQQVESNAPASRHATMRICNKKVSQRENGEWTCMGGHVSSYPEFRYLCRLNVLDHTDQMEVNLYDDVVKNLLGREARDYMAIFEAAHNGGEGAQPLKEVNQKMEWKKCSLVLRSSKEIWQENERVRYSVDSAQPIPLEQDARQMLGDIMASLEA</sequence>
<evidence type="ECO:0000256" key="11">
    <source>
        <dbReference type="ARBA" id="ARBA00047838"/>
    </source>
</evidence>
<reference evidence="15" key="1">
    <citation type="submission" date="2022-10" db="EMBL/GenBank/DDBJ databases">
        <authorList>
            <person name="Chen Y."/>
            <person name="Dougan E. K."/>
            <person name="Chan C."/>
            <person name="Rhodes N."/>
            <person name="Thang M."/>
        </authorList>
    </citation>
    <scope>NUCLEOTIDE SEQUENCE</scope>
</reference>
<dbReference type="AlphaFoldDB" id="A0A9P1CW50"/>
<evidence type="ECO:0000256" key="2">
    <source>
        <dbReference type="ARBA" id="ARBA00005690"/>
    </source>
</evidence>
<dbReference type="OrthoDB" id="1751331at2759"/>
<evidence type="ECO:0000313" key="15">
    <source>
        <dbReference type="EMBL" id="CAI3998775.1"/>
    </source>
</evidence>
<comment type="pathway">
    <text evidence="1">Amino-acid biosynthesis; L-histidine biosynthesis; L-histidine from 5-phospho-alpha-D-ribose 1-diphosphate: step 5/9.</text>
</comment>
<dbReference type="PANTHER" id="PTHR21235:SF2">
    <property type="entry name" value="IMIDAZOLE GLYCEROL PHOSPHATE SYNTHASE HISHF"/>
    <property type="match status" value="1"/>
</dbReference>
<keyword evidence="17" id="KW-1185">Reference proteome</keyword>
<dbReference type="GO" id="GO:0008270">
    <property type="term" value="F:zinc ion binding"/>
    <property type="evidence" value="ECO:0007669"/>
    <property type="project" value="UniProtKB-KW"/>
</dbReference>
<feature type="domain" description="Replication factor A C-terminal" evidence="13">
    <location>
        <begin position="581"/>
        <end position="743"/>
    </location>
</feature>
<dbReference type="PANTHER" id="PTHR21235">
    <property type="entry name" value="IMIDAZOLE GLYCEROL PHOSPHATE SYNTHASE SUBUNIT HISF/H IGP SYNTHASE SUBUNIT HISF/H"/>
    <property type="match status" value="1"/>
</dbReference>
<evidence type="ECO:0000313" key="17">
    <source>
        <dbReference type="Proteomes" id="UP001152797"/>
    </source>
</evidence>
<dbReference type="CDD" id="cd04731">
    <property type="entry name" value="HisF"/>
    <property type="match status" value="1"/>
</dbReference>
<evidence type="ECO:0000259" key="13">
    <source>
        <dbReference type="Pfam" id="PF08646"/>
    </source>
</evidence>
<comment type="similarity">
    <text evidence="12">Belongs to the HisA/HisF family.</text>
</comment>
<comment type="similarity">
    <text evidence="2">Belongs to the replication factor A protein 1 family.</text>
</comment>
<dbReference type="InterPro" id="IPR011060">
    <property type="entry name" value="RibuloseP-bd_barrel"/>
</dbReference>
<evidence type="ECO:0000256" key="5">
    <source>
        <dbReference type="ARBA" id="ARBA00022723"/>
    </source>
</evidence>
<evidence type="ECO:0000259" key="14">
    <source>
        <dbReference type="Pfam" id="PF16900"/>
    </source>
</evidence>
<dbReference type="InterPro" id="IPR004651">
    <property type="entry name" value="HisF"/>
</dbReference>
<evidence type="ECO:0000256" key="1">
    <source>
        <dbReference type="ARBA" id="ARBA00005091"/>
    </source>
</evidence>
<evidence type="ECO:0000256" key="7">
    <source>
        <dbReference type="ARBA" id="ARBA00022833"/>
    </source>
</evidence>
<dbReference type="InterPro" id="IPR050064">
    <property type="entry name" value="IGPS_HisA/HisF"/>
</dbReference>
<evidence type="ECO:0000313" key="16">
    <source>
        <dbReference type="EMBL" id="CAL1152150.1"/>
    </source>
</evidence>
<evidence type="ECO:0000256" key="4">
    <source>
        <dbReference type="ARBA" id="ARBA00022605"/>
    </source>
</evidence>
<evidence type="ECO:0000256" key="8">
    <source>
        <dbReference type="ARBA" id="ARBA00023102"/>
    </source>
</evidence>
<keyword evidence="8 12" id="KW-0368">Histidine biosynthesis</keyword>
<keyword evidence="5" id="KW-0479">Metal-binding</keyword>
<dbReference type="EMBL" id="CAMXCT020002541">
    <property type="protein sequence ID" value="CAL1152150.1"/>
    <property type="molecule type" value="Genomic_DNA"/>
</dbReference>
<dbReference type="CDD" id="cd04474">
    <property type="entry name" value="RPA1_DBD_A"/>
    <property type="match status" value="1"/>
</dbReference>